<reference evidence="5 6" key="1">
    <citation type="submission" date="2020-09" db="EMBL/GenBank/DDBJ databases">
        <title>Characterization of Treponema spp. from bovine digital dermatitis in Korea.</title>
        <authorList>
            <person name="Espiritu H.M."/>
            <person name="Cho Y.I."/>
            <person name="Mamuad L."/>
        </authorList>
    </citation>
    <scope>NUCLEOTIDE SEQUENCE [LARGE SCALE GENOMIC DNA]</scope>
    <source>
        <strain evidence="5 6">KS1</strain>
    </source>
</reference>
<dbReference type="CDD" id="cd13545">
    <property type="entry name" value="PBP2_TbpA"/>
    <property type="match status" value="1"/>
</dbReference>
<sequence>MKNIRSFLFFIFLVTGFINLFALGSKEANGLNEKKLIVYTTKSFAGDYGPGQKIAELFKAETGVEVEYVICKEGVLNRAIVEGKKSTADVLIGIDNHLVETARKANVLRPYLSKNAASLVKEVLITEDWLLTPFDYGYLAFMFDTDSKLNAPKTLSDLTKPEYKGKIVILDPRTSTTGLALVAWTRSVFADNYLSYWEKLRPNIFTMAPKWSAGYDLFTAGEAPFAFSYTGSLASHVLYDNTMRFQPLIFNDGHIIQIEGMGISSYAKNIKAAELFIDFMLTEKAQSLLPETQFMFPAINGIKLPDSYKDVPAPKKVLRIPSEDQSGYVNAVINVLQN</sequence>
<accession>A0A7S6WQG4</accession>
<name>A0A7S6WQG4_9SPIR</name>
<keyword evidence="2" id="KW-0813">Transport</keyword>
<dbReference type="Gene3D" id="3.40.190.10">
    <property type="entry name" value="Periplasmic binding protein-like II"/>
    <property type="match status" value="2"/>
</dbReference>
<dbReference type="AlphaFoldDB" id="A0A7S6WQG4"/>
<evidence type="ECO:0000313" key="6">
    <source>
        <dbReference type="Proteomes" id="UP000593915"/>
    </source>
</evidence>
<comment type="subcellular location">
    <subcellularLocation>
        <location evidence="1">Periplasm</location>
    </subcellularLocation>
</comment>
<dbReference type="GO" id="GO:0030976">
    <property type="term" value="F:thiamine pyrophosphate binding"/>
    <property type="evidence" value="ECO:0007669"/>
    <property type="project" value="TreeGrafter"/>
</dbReference>
<organism evidence="5 6">
    <name type="scientific">Treponema pedis</name>
    <dbReference type="NCBI Taxonomy" id="409322"/>
    <lineage>
        <taxon>Bacteria</taxon>
        <taxon>Pseudomonadati</taxon>
        <taxon>Spirochaetota</taxon>
        <taxon>Spirochaetia</taxon>
        <taxon>Spirochaetales</taxon>
        <taxon>Treponemataceae</taxon>
        <taxon>Treponema</taxon>
    </lineage>
</organism>
<dbReference type="NCBIfam" id="TIGR01254">
    <property type="entry name" value="sfuA"/>
    <property type="match status" value="1"/>
</dbReference>
<proteinExistence type="predicted"/>
<dbReference type="PANTHER" id="PTHR30006">
    <property type="entry name" value="THIAMINE-BINDING PERIPLASMIC PROTEIN-RELATED"/>
    <property type="match status" value="1"/>
</dbReference>
<dbReference type="GO" id="GO:0030288">
    <property type="term" value="C:outer membrane-bounded periplasmic space"/>
    <property type="evidence" value="ECO:0007669"/>
    <property type="project" value="TreeGrafter"/>
</dbReference>
<gene>
    <name evidence="5" type="ORF">IFE08_03260</name>
</gene>
<protein>
    <submittedName>
        <fullName evidence="5">Thiamine ABC transporter substrate-binding protein</fullName>
    </submittedName>
</protein>
<evidence type="ECO:0000256" key="4">
    <source>
        <dbReference type="ARBA" id="ARBA00022764"/>
    </source>
</evidence>
<dbReference type="GeneID" id="301089012"/>
<dbReference type="SUPFAM" id="SSF53850">
    <property type="entry name" value="Periplasmic binding protein-like II"/>
    <property type="match status" value="1"/>
</dbReference>
<evidence type="ECO:0000256" key="3">
    <source>
        <dbReference type="ARBA" id="ARBA00022729"/>
    </source>
</evidence>
<dbReference type="EMBL" id="CP061839">
    <property type="protein sequence ID" value="QOW61420.1"/>
    <property type="molecule type" value="Genomic_DNA"/>
</dbReference>
<dbReference type="GO" id="GO:0015888">
    <property type="term" value="P:thiamine transport"/>
    <property type="evidence" value="ECO:0007669"/>
    <property type="project" value="InterPro"/>
</dbReference>
<dbReference type="Pfam" id="PF13343">
    <property type="entry name" value="SBP_bac_6"/>
    <property type="match status" value="1"/>
</dbReference>
<dbReference type="GO" id="GO:0030975">
    <property type="term" value="F:thiamine binding"/>
    <property type="evidence" value="ECO:0007669"/>
    <property type="project" value="InterPro"/>
</dbReference>
<evidence type="ECO:0000256" key="2">
    <source>
        <dbReference type="ARBA" id="ARBA00022448"/>
    </source>
</evidence>
<evidence type="ECO:0000313" key="5">
    <source>
        <dbReference type="EMBL" id="QOW61420.1"/>
    </source>
</evidence>
<keyword evidence="3" id="KW-0732">Signal</keyword>
<keyword evidence="4" id="KW-0574">Periplasm</keyword>
<evidence type="ECO:0000256" key="1">
    <source>
        <dbReference type="ARBA" id="ARBA00004418"/>
    </source>
</evidence>
<dbReference type="InterPro" id="IPR005948">
    <property type="entry name" value="ThiB-like"/>
</dbReference>
<dbReference type="RefSeq" id="WP_020964097.1">
    <property type="nucleotide sequence ID" value="NZ_CP061839.1"/>
</dbReference>
<dbReference type="Proteomes" id="UP000593915">
    <property type="component" value="Chromosome"/>
</dbReference>
<dbReference type="PANTHER" id="PTHR30006:SF3">
    <property type="entry name" value="THIAMINE-BINDING PERIPLASMIC PROTEIN"/>
    <property type="match status" value="1"/>
</dbReference>